<dbReference type="Proteomes" id="UP001628220">
    <property type="component" value="Unassembled WGS sequence"/>
</dbReference>
<feature type="binding site" evidence="9">
    <location>
        <begin position="18"/>
        <end position="23"/>
    </location>
    <ligand>
        <name>ATP</name>
        <dbReference type="ChEBI" id="CHEBI:30616"/>
    </ligand>
</feature>
<dbReference type="PROSITE" id="PS51273">
    <property type="entry name" value="GATASE_TYPE_1"/>
    <property type="match status" value="1"/>
</dbReference>
<dbReference type="NCBIfam" id="TIGR00337">
    <property type="entry name" value="PyrG"/>
    <property type="match status" value="1"/>
</dbReference>
<dbReference type="Gene3D" id="3.40.50.880">
    <property type="match status" value="1"/>
</dbReference>
<organism evidence="12 13">
    <name type="scientific">Porphyromonas miyakawae</name>
    <dbReference type="NCBI Taxonomy" id="3137470"/>
    <lineage>
        <taxon>Bacteria</taxon>
        <taxon>Pseudomonadati</taxon>
        <taxon>Bacteroidota</taxon>
        <taxon>Bacteroidia</taxon>
        <taxon>Bacteroidales</taxon>
        <taxon>Porphyromonadaceae</taxon>
        <taxon>Porphyromonas</taxon>
    </lineage>
</organism>
<evidence type="ECO:0000259" key="10">
    <source>
        <dbReference type="Pfam" id="PF00117"/>
    </source>
</evidence>
<comment type="catalytic activity">
    <reaction evidence="9">
        <text>L-glutamine + H2O = L-glutamate + NH4(+)</text>
        <dbReference type="Rhea" id="RHEA:15889"/>
        <dbReference type="ChEBI" id="CHEBI:15377"/>
        <dbReference type="ChEBI" id="CHEBI:28938"/>
        <dbReference type="ChEBI" id="CHEBI:29985"/>
        <dbReference type="ChEBI" id="CHEBI:58359"/>
    </reaction>
</comment>
<dbReference type="RefSeq" id="WP_411915030.1">
    <property type="nucleotide sequence ID" value="NZ_BAAFSF010000001.1"/>
</dbReference>
<evidence type="ECO:0000256" key="3">
    <source>
        <dbReference type="ARBA" id="ARBA00022598"/>
    </source>
</evidence>
<feature type="binding site" evidence="9">
    <location>
        <position position="145"/>
    </location>
    <ligand>
        <name>Mg(2+)</name>
        <dbReference type="ChEBI" id="CHEBI:18420"/>
    </ligand>
</feature>
<feature type="binding site" evidence="9">
    <location>
        <begin position="191"/>
        <end position="196"/>
    </location>
    <ligand>
        <name>UTP</name>
        <dbReference type="ChEBI" id="CHEBI:46398"/>
    </ligand>
</feature>
<feature type="binding site" evidence="9">
    <location>
        <position position="227"/>
    </location>
    <ligand>
        <name>UTP</name>
        <dbReference type="ChEBI" id="CHEBI:46398"/>
    </ligand>
</feature>
<comment type="similarity">
    <text evidence="2 9">Belongs to the CTP synthase family.</text>
</comment>
<dbReference type="PANTHER" id="PTHR11550">
    <property type="entry name" value="CTP SYNTHASE"/>
    <property type="match status" value="1"/>
</dbReference>
<evidence type="ECO:0000256" key="5">
    <source>
        <dbReference type="ARBA" id="ARBA00022840"/>
    </source>
</evidence>
<dbReference type="CDD" id="cd03113">
    <property type="entry name" value="CTPS_N"/>
    <property type="match status" value="1"/>
</dbReference>
<evidence type="ECO:0000256" key="1">
    <source>
        <dbReference type="ARBA" id="ARBA00005171"/>
    </source>
</evidence>
<feature type="region of interest" description="Amidoligase domain" evidence="9">
    <location>
        <begin position="1"/>
        <end position="270"/>
    </location>
</feature>
<dbReference type="CDD" id="cd01746">
    <property type="entry name" value="GATase1_CTP_Synthase"/>
    <property type="match status" value="1"/>
</dbReference>
<sequence length="541" mass="60958">MKQDDTRYIFVTGGVVSSLGKGIIAASLGKLLQARGYKVTIQKFDPYINIDPGTLNPYEHGECYVTDDGCETDLDLGHYERFLNVQTSRNNNVTTGRIYQTVIRKERRGDYLGKTVQVIPHITDEIKRCVKSLGEKEHYDFVITEIGGVVGDIEALPFIEAVRQLKWEMGRRCAVVHLTYVPFIKAAKEYKTKPTQHSVKQLQESGIQPDILVLRTEHHLEEDMLQKVALFCNVAPDAVIQSIDMPTIYEIPPLLLSQGMDSTLLKKMGVEPGPDPELKPWRSFVDRMKRATEEVHIALVGKYVSLQDAYKSIDEALLQSAIYNDRKLKLLLVQSENLKEKDLEKKLGHCDGIVVAPGFGSRGVEGKLLALRYAREKGIPTLGICLGMQCMAIEYARNVLGYKDANTAEIDANTAHKVIDLMDNQKNVTDLGGSMRLGGYPCRLKKNSKLEQAYGKELIRERHRHRYEFNSAFLDEFEQHGFHAVGINPDNGLIEALELDGHPWYIGVQYHPEYKSTVLNPSPLFMSFIQAAIAHQAKTNK</sequence>
<feature type="binding site" evidence="9">
    <location>
        <position position="75"/>
    </location>
    <ligand>
        <name>ATP</name>
        <dbReference type="ChEBI" id="CHEBI:30616"/>
    </ligand>
</feature>
<keyword evidence="4 9" id="KW-0547">Nucleotide-binding</keyword>
<dbReference type="InterPro" id="IPR033828">
    <property type="entry name" value="GATase1_CTP_Synthase"/>
</dbReference>
<dbReference type="Pfam" id="PF00117">
    <property type="entry name" value="GATase"/>
    <property type="match status" value="1"/>
</dbReference>
<dbReference type="EC" id="6.3.4.2" evidence="9"/>
<feature type="domain" description="CTP synthase N-terminal" evidence="11">
    <location>
        <begin position="7"/>
        <end position="269"/>
    </location>
</feature>
<dbReference type="SUPFAM" id="SSF52317">
    <property type="entry name" value="Class I glutamine amidotransferase-like"/>
    <property type="match status" value="1"/>
</dbReference>
<dbReference type="Pfam" id="PF06418">
    <property type="entry name" value="CTP_synth_N"/>
    <property type="match status" value="1"/>
</dbReference>
<comment type="subunit">
    <text evidence="9">Homotetramer.</text>
</comment>
<proteinExistence type="inferred from homology"/>
<gene>
    <name evidence="9" type="primary">pyrG</name>
    <name evidence="12" type="ORF">Tsumi_03220</name>
</gene>
<accession>A0ABQ0E0L5</accession>
<evidence type="ECO:0000256" key="4">
    <source>
        <dbReference type="ARBA" id="ARBA00022741"/>
    </source>
</evidence>
<keyword evidence="13" id="KW-1185">Reference proteome</keyword>
<evidence type="ECO:0000256" key="2">
    <source>
        <dbReference type="ARBA" id="ARBA00007533"/>
    </source>
</evidence>
<feature type="binding site" evidence="9">
    <location>
        <begin position="191"/>
        <end position="196"/>
    </location>
    <ligand>
        <name>CTP</name>
        <dbReference type="ChEBI" id="CHEBI:37563"/>
        <note>allosteric inhibitor</note>
    </ligand>
</feature>
<comment type="caution">
    <text evidence="9">Lacks conserved residue(s) required for the propagation of feature annotation.</text>
</comment>
<dbReference type="PANTHER" id="PTHR11550:SF0">
    <property type="entry name" value="CTP SYNTHASE-RELATED"/>
    <property type="match status" value="1"/>
</dbReference>
<feature type="binding site" evidence="9">
    <location>
        <position position="58"/>
    </location>
    <ligand>
        <name>L-glutamine</name>
        <dbReference type="ChEBI" id="CHEBI:58359"/>
    </ligand>
</feature>
<comment type="function">
    <text evidence="9">Catalyzes the ATP-dependent amination of UTP to CTP with either L-glutamine or ammonia as the source of nitrogen. Regulates intracellular CTP levels through interactions with the four ribonucleotide triphosphates.</text>
</comment>
<evidence type="ECO:0000256" key="7">
    <source>
        <dbReference type="ARBA" id="ARBA00022975"/>
    </source>
</evidence>
<dbReference type="Gene3D" id="3.40.50.300">
    <property type="entry name" value="P-loop containing nucleotide triphosphate hydrolases"/>
    <property type="match status" value="1"/>
</dbReference>
<evidence type="ECO:0000256" key="6">
    <source>
        <dbReference type="ARBA" id="ARBA00022962"/>
    </source>
</evidence>
<keyword evidence="5 9" id="KW-0067">ATP-binding</keyword>
<keyword evidence="9" id="KW-0460">Magnesium</keyword>
<dbReference type="InterPro" id="IPR027417">
    <property type="entry name" value="P-loop_NTPase"/>
</dbReference>
<feature type="binding site" evidence="9">
    <location>
        <position position="17"/>
    </location>
    <ligand>
        <name>UTP</name>
        <dbReference type="ChEBI" id="CHEBI:46398"/>
    </ligand>
</feature>
<evidence type="ECO:0000313" key="13">
    <source>
        <dbReference type="Proteomes" id="UP001628220"/>
    </source>
</evidence>
<dbReference type="NCBIfam" id="NF003792">
    <property type="entry name" value="PRK05380.1"/>
    <property type="match status" value="1"/>
</dbReference>
<feature type="binding site" evidence="9">
    <location>
        <position position="409"/>
    </location>
    <ligand>
        <name>L-glutamine</name>
        <dbReference type="ChEBI" id="CHEBI:58359"/>
    </ligand>
</feature>
<dbReference type="InterPro" id="IPR029062">
    <property type="entry name" value="Class_I_gatase-like"/>
</dbReference>
<dbReference type="SUPFAM" id="SSF52540">
    <property type="entry name" value="P-loop containing nucleoside triphosphate hydrolases"/>
    <property type="match status" value="1"/>
</dbReference>
<comment type="miscellaneous">
    <text evidence="9">CTPSs have evolved a hybrid strategy for distinguishing between UTP and CTP. The overlapping regions of the product feedback inhibitory and substrate sites recognize a common feature in both compounds, the triphosphate moiety. To differentiate isosteric substrate and product pyrimidine rings, an additional pocket far from the expected kinase/ligase catalytic site, specifically recognizes the cytosine and ribose portions of the product inhibitor.</text>
</comment>
<keyword evidence="3 9" id="KW-0436">Ligase</keyword>
<comment type="caution">
    <text evidence="12">The sequence shown here is derived from an EMBL/GenBank/DDBJ whole genome shotgun (WGS) entry which is preliminary data.</text>
</comment>
<feature type="binding site" evidence="9">
    <location>
        <position position="75"/>
    </location>
    <ligand>
        <name>Mg(2+)</name>
        <dbReference type="ChEBI" id="CHEBI:18420"/>
    </ligand>
</feature>
<evidence type="ECO:0000256" key="8">
    <source>
        <dbReference type="ARBA" id="ARBA00047781"/>
    </source>
</evidence>
<feature type="domain" description="Glutamine amidotransferase" evidence="10">
    <location>
        <begin position="306"/>
        <end position="530"/>
    </location>
</feature>
<feature type="binding site" evidence="9">
    <location>
        <position position="466"/>
    </location>
    <ligand>
        <name>L-glutamine</name>
        <dbReference type="ChEBI" id="CHEBI:58359"/>
    </ligand>
</feature>
<reference evidence="12 13" key="1">
    <citation type="journal article" date="2025" name="Int. J. Syst. Evol. Microbiol.">
        <title>Desulfovibrio falkowii sp. nov., Porphyromonas miyakawae sp. nov., Mediterraneibacter flintii sp. nov. and Owariibacterium komagatae gen. nov., sp. nov., isolated from human faeces.</title>
        <authorList>
            <person name="Hamaguchi T."/>
            <person name="Ohara M."/>
            <person name="Hisatomi A."/>
            <person name="Sekiguchi K."/>
            <person name="Takeda J.I."/>
            <person name="Ueyama J."/>
            <person name="Ito M."/>
            <person name="Nishiwaki H."/>
            <person name="Ogi T."/>
            <person name="Hirayama M."/>
            <person name="Ohkuma M."/>
            <person name="Sakamoto M."/>
            <person name="Ohno K."/>
        </authorList>
    </citation>
    <scope>NUCLEOTIDE SEQUENCE [LARGE SCALE GENOMIC DNA]</scope>
    <source>
        <strain evidence="12 13">13CB11C</strain>
    </source>
</reference>
<feature type="binding site" evidence="9">
    <location>
        <begin position="152"/>
        <end position="154"/>
    </location>
    <ligand>
        <name>CTP</name>
        <dbReference type="ChEBI" id="CHEBI:37563"/>
        <note>allosteric inhibitor</note>
    </ligand>
</feature>
<feature type="active site" evidence="9">
    <location>
        <position position="513"/>
    </location>
</feature>
<dbReference type="EMBL" id="BAAFSF010000001">
    <property type="protein sequence ID" value="GAB1251218.1"/>
    <property type="molecule type" value="Genomic_DNA"/>
</dbReference>
<feature type="active site" description="Nucleophile; for glutamine hydrolysis" evidence="9">
    <location>
        <position position="385"/>
    </location>
</feature>
<evidence type="ECO:0000313" key="12">
    <source>
        <dbReference type="EMBL" id="GAB1251218.1"/>
    </source>
</evidence>
<dbReference type="InterPro" id="IPR004468">
    <property type="entry name" value="CTP_synthase"/>
</dbReference>
<feature type="binding site" evidence="9">
    <location>
        <position position="227"/>
    </location>
    <ligand>
        <name>CTP</name>
        <dbReference type="ChEBI" id="CHEBI:37563"/>
        <note>allosteric inhibitor</note>
    </ligand>
</feature>
<name>A0ABQ0E0L5_9PORP</name>
<feature type="binding site" evidence="9">
    <location>
        <position position="17"/>
    </location>
    <ligand>
        <name>CTP</name>
        <dbReference type="ChEBI" id="CHEBI:37563"/>
        <note>allosteric inhibitor</note>
    </ligand>
</feature>
<evidence type="ECO:0000259" key="11">
    <source>
        <dbReference type="Pfam" id="PF06418"/>
    </source>
</evidence>
<dbReference type="InterPro" id="IPR017926">
    <property type="entry name" value="GATASE"/>
</dbReference>
<comment type="catalytic activity">
    <reaction evidence="9">
        <text>UTP + NH4(+) + ATP = CTP + ADP + phosphate + 2 H(+)</text>
        <dbReference type="Rhea" id="RHEA:16597"/>
        <dbReference type="ChEBI" id="CHEBI:15378"/>
        <dbReference type="ChEBI" id="CHEBI:28938"/>
        <dbReference type="ChEBI" id="CHEBI:30616"/>
        <dbReference type="ChEBI" id="CHEBI:37563"/>
        <dbReference type="ChEBI" id="CHEBI:43474"/>
        <dbReference type="ChEBI" id="CHEBI:46398"/>
        <dbReference type="ChEBI" id="CHEBI:456216"/>
    </reaction>
</comment>
<feature type="binding site" evidence="9">
    <location>
        <position position="358"/>
    </location>
    <ligand>
        <name>L-glutamine</name>
        <dbReference type="ChEBI" id="CHEBI:58359"/>
    </ligand>
</feature>
<comment type="catalytic activity">
    <reaction evidence="8 9">
        <text>UTP + L-glutamine + ATP + H2O = CTP + L-glutamate + ADP + phosphate + 2 H(+)</text>
        <dbReference type="Rhea" id="RHEA:26426"/>
        <dbReference type="ChEBI" id="CHEBI:15377"/>
        <dbReference type="ChEBI" id="CHEBI:15378"/>
        <dbReference type="ChEBI" id="CHEBI:29985"/>
        <dbReference type="ChEBI" id="CHEBI:30616"/>
        <dbReference type="ChEBI" id="CHEBI:37563"/>
        <dbReference type="ChEBI" id="CHEBI:43474"/>
        <dbReference type="ChEBI" id="CHEBI:46398"/>
        <dbReference type="ChEBI" id="CHEBI:58359"/>
        <dbReference type="ChEBI" id="CHEBI:456216"/>
        <dbReference type="EC" id="6.3.4.2"/>
    </reaction>
</comment>
<feature type="active site" evidence="9">
    <location>
        <position position="511"/>
    </location>
</feature>
<keyword evidence="9" id="KW-0479">Metal-binding</keyword>
<comment type="pathway">
    <text evidence="1 9">Pyrimidine metabolism; CTP biosynthesis via de novo pathway; CTP from UDP: step 2/2.</text>
</comment>
<evidence type="ECO:0000256" key="9">
    <source>
        <dbReference type="HAMAP-Rule" id="MF_01227"/>
    </source>
</evidence>
<keyword evidence="7 9" id="KW-0665">Pyrimidine biosynthesis</keyword>
<dbReference type="InterPro" id="IPR017456">
    <property type="entry name" value="CTP_synthase_N"/>
</dbReference>
<comment type="activity regulation">
    <text evidence="9">Allosterically activated by GTP, when glutamine is the substrate; GTP has no effect on the reaction when ammonia is the substrate. The allosteric effector GTP functions by stabilizing the protein conformation that binds the tetrahedral intermediate(s) formed during glutamine hydrolysis. Inhibited by the product CTP, via allosteric rather than competitive inhibition.</text>
</comment>
<dbReference type="HAMAP" id="MF_01227">
    <property type="entry name" value="PyrG"/>
    <property type="match status" value="1"/>
</dbReference>
<protein>
    <recommendedName>
        <fullName evidence="9">CTP synthase</fullName>
        <ecNumber evidence="9">6.3.4.2</ecNumber>
    </recommendedName>
    <alternativeName>
        <fullName evidence="9">Cytidine 5'-triphosphate synthase</fullName>
    </alternativeName>
    <alternativeName>
        <fullName evidence="9">Cytidine triphosphate synthetase</fullName>
        <shortName evidence="9">CTP synthetase</shortName>
        <shortName evidence="9">CTPS</shortName>
    </alternativeName>
    <alternativeName>
        <fullName evidence="9">UTP--ammonia ligase</fullName>
    </alternativeName>
</protein>
<feature type="binding site" evidence="9">
    <location>
        <begin position="386"/>
        <end position="389"/>
    </location>
    <ligand>
        <name>L-glutamine</name>
        <dbReference type="ChEBI" id="CHEBI:58359"/>
    </ligand>
</feature>
<keyword evidence="6 9" id="KW-0315">Glutamine amidotransferase</keyword>